<evidence type="ECO:0000313" key="1">
    <source>
        <dbReference type="EMBL" id="KAJ2772782.1"/>
    </source>
</evidence>
<reference evidence="1" key="1">
    <citation type="submission" date="2022-07" db="EMBL/GenBank/DDBJ databases">
        <title>Phylogenomic reconstructions and comparative analyses of Kickxellomycotina fungi.</title>
        <authorList>
            <person name="Reynolds N.K."/>
            <person name="Stajich J.E."/>
            <person name="Barry K."/>
            <person name="Grigoriev I.V."/>
            <person name="Crous P."/>
            <person name="Smith M.E."/>
        </authorList>
    </citation>
    <scope>NUCLEOTIDE SEQUENCE</scope>
    <source>
        <strain evidence="1">CBS 109366</strain>
    </source>
</reference>
<proteinExistence type="predicted"/>
<evidence type="ECO:0000313" key="2">
    <source>
        <dbReference type="Proteomes" id="UP001140234"/>
    </source>
</evidence>
<comment type="caution">
    <text evidence="1">The sequence shown here is derived from an EMBL/GenBank/DDBJ whole genome shotgun (WGS) entry which is preliminary data.</text>
</comment>
<organism evidence="1 2">
    <name type="scientific">Coemansia nantahalensis</name>
    <dbReference type="NCBI Taxonomy" id="2789366"/>
    <lineage>
        <taxon>Eukaryota</taxon>
        <taxon>Fungi</taxon>
        <taxon>Fungi incertae sedis</taxon>
        <taxon>Zoopagomycota</taxon>
        <taxon>Kickxellomycotina</taxon>
        <taxon>Kickxellomycetes</taxon>
        <taxon>Kickxellales</taxon>
        <taxon>Kickxellaceae</taxon>
        <taxon>Coemansia</taxon>
    </lineage>
</organism>
<name>A0ACC1K3M0_9FUNG</name>
<gene>
    <name evidence="1" type="ORF">IWQ57_001614</name>
</gene>
<protein>
    <submittedName>
        <fullName evidence="1">Uncharacterized protein</fullName>
    </submittedName>
</protein>
<sequence>MQSSAEQADGKTECVTQLPGVPQIVVGADRAFTFDHVFSPEVGQDSVYEEAVKPLVSRFLQG</sequence>
<accession>A0ACC1K3M0</accession>
<dbReference type="Proteomes" id="UP001140234">
    <property type="component" value="Unassembled WGS sequence"/>
</dbReference>
<dbReference type="EMBL" id="JANBUJ010000318">
    <property type="protein sequence ID" value="KAJ2772782.1"/>
    <property type="molecule type" value="Genomic_DNA"/>
</dbReference>
<keyword evidence="2" id="KW-1185">Reference proteome</keyword>